<dbReference type="EMBL" id="AKKV01000024">
    <property type="protein sequence ID" value="EIT85794.1"/>
    <property type="molecule type" value="Genomic_DNA"/>
</dbReference>
<keyword evidence="1" id="KW-1015">Disulfide bond</keyword>
<feature type="domain" description="Thioredoxin" evidence="2">
    <location>
        <begin position="53"/>
        <end position="191"/>
    </location>
</feature>
<evidence type="ECO:0000256" key="1">
    <source>
        <dbReference type="ARBA" id="ARBA00023157"/>
    </source>
</evidence>
<sequence>MKKKTSLILFFVIIAVIGGALWSVQHHTTNQEKATKDKSVVFEQVKANGSVGLEPGNEVPDFALPSLQGKQVKRSSLKGKRVILNFWATWCPPCQKEMPDMEKMYKKHKASSLEVIGINLRHTEKSTENVSRFIGKNNVTFPILLDEEGKVSKQFAAVSLPTSYLIDEEGIIQKKVIGPLSLEEMNSFAKY</sequence>
<accession>I8AJS2</accession>
<organism evidence="3 4">
    <name type="scientific">Fictibacillus macauensis ZFHKF-1</name>
    <dbReference type="NCBI Taxonomy" id="1196324"/>
    <lineage>
        <taxon>Bacteria</taxon>
        <taxon>Bacillati</taxon>
        <taxon>Bacillota</taxon>
        <taxon>Bacilli</taxon>
        <taxon>Bacillales</taxon>
        <taxon>Fictibacillaceae</taxon>
        <taxon>Fictibacillus</taxon>
    </lineage>
</organism>
<evidence type="ECO:0000259" key="2">
    <source>
        <dbReference type="PROSITE" id="PS51352"/>
    </source>
</evidence>
<dbReference type="AlphaFoldDB" id="I8AJS2"/>
<dbReference type="PANTHER" id="PTHR42852">
    <property type="entry name" value="THIOL:DISULFIDE INTERCHANGE PROTEIN DSBE"/>
    <property type="match status" value="1"/>
</dbReference>
<dbReference type="GO" id="GO:0016209">
    <property type="term" value="F:antioxidant activity"/>
    <property type="evidence" value="ECO:0007669"/>
    <property type="project" value="InterPro"/>
</dbReference>
<dbReference type="OrthoDB" id="25753at2"/>
<name>I8AJS2_9BACL</name>
<evidence type="ECO:0000313" key="3">
    <source>
        <dbReference type="EMBL" id="EIT85794.1"/>
    </source>
</evidence>
<dbReference type="InterPro" id="IPR013766">
    <property type="entry name" value="Thioredoxin_domain"/>
</dbReference>
<dbReference type="PROSITE" id="PS51352">
    <property type="entry name" value="THIOREDOXIN_2"/>
    <property type="match status" value="1"/>
</dbReference>
<dbReference type="Gene3D" id="3.40.30.10">
    <property type="entry name" value="Glutaredoxin"/>
    <property type="match status" value="1"/>
</dbReference>
<dbReference type="InterPro" id="IPR050553">
    <property type="entry name" value="Thioredoxin_ResA/DsbE_sf"/>
</dbReference>
<dbReference type="CDD" id="cd02966">
    <property type="entry name" value="TlpA_like_family"/>
    <property type="match status" value="1"/>
</dbReference>
<dbReference type="InterPro" id="IPR036249">
    <property type="entry name" value="Thioredoxin-like_sf"/>
</dbReference>
<protein>
    <submittedName>
        <fullName evidence="3">Thiol:disulfide interchange protein</fullName>
    </submittedName>
</protein>
<dbReference type="PATRIC" id="fig|1196324.3.peg.1676"/>
<dbReference type="PROSITE" id="PS00194">
    <property type="entry name" value="THIOREDOXIN_1"/>
    <property type="match status" value="1"/>
</dbReference>
<dbReference type="InterPro" id="IPR017937">
    <property type="entry name" value="Thioredoxin_CS"/>
</dbReference>
<dbReference type="InterPro" id="IPR000866">
    <property type="entry name" value="AhpC/TSA"/>
</dbReference>
<dbReference type="PANTHER" id="PTHR42852:SF1">
    <property type="entry name" value="THIOREDOXIN-LIKE PROTEIN YNEN"/>
    <property type="match status" value="1"/>
</dbReference>
<dbReference type="eggNOG" id="COG0526">
    <property type="taxonomic scope" value="Bacteria"/>
</dbReference>
<dbReference type="Pfam" id="PF00578">
    <property type="entry name" value="AhpC-TSA"/>
    <property type="match status" value="1"/>
</dbReference>
<dbReference type="SUPFAM" id="SSF52833">
    <property type="entry name" value="Thioredoxin-like"/>
    <property type="match status" value="1"/>
</dbReference>
<keyword evidence="4" id="KW-1185">Reference proteome</keyword>
<evidence type="ECO:0000313" key="4">
    <source>
        <dbReference type="Proteomes" id="UP000004080"/>
    </source>
</evidence>
<proteinExistence type="predicted"/>
<gene>
    <name evidence="3" type="ORF">A374_08164</name>
</gene>
<dbReference type="Proteomes" id="UP000004080">
    <property type="component" value="Unassembled WGS sequence"/>
</dbReference>
<reference evidence="3 4" key="1">
    <citation type="journal article" date="2012" name="J. Bacteriol.">
        <title>Genome of Bacillus macauensis ZFHKF-1, a Long-Chain-Forming Bacterium.</title>
        <authorList>
            <person name="Cai L."/>
            <person name="Zhang T."/>
        </authorList>
    </citation>
    <scope>NUCLEOTIDE SEQUENCE [LARGE SCALE GENOMIC DNA]</scope>
    <source>
        <strain evidence="3 4">ZFHKF-1</strain>
    </source>
</reference>
<dbReference type="RefSeq" id="WP_007201726.1">
    <property type="nucleotide sequence ID" value="NZ_AKKV01000024.1"/>
</dbReference>
<dbReference type="GO" id="GO:0016491">
    <property type="term" value="F:oxidoreductase activity"/>
    <property type="evidence" value="ECO:0007669"/>
    <property type="project" value="InterPro"/>
</dbReference>
<comment type="caution">
    <text evidence="3">The sequence shown here is derived from an EMBL/GenBank/DDBJ whole genome shotgun (WGS) entry which is preliminary data.</text>
</comment>
<dbReference type="STRING" id="1196324.A374_08164"/>